<dbReference type="EMBL" id="CAJNJQ010005078">
    <property type="protein sequence ID" value="CAE7216284.1"/>
    <property type="molecule type" value="Genomic_DNA"/>
</dbReference>
<dbReference type="AlphaFoldDB" id="A0A8H3E6Z9"/>
<organism evidence="1 2">
    <name type="scientific">Rhizoctonia solani</name>
    <dbReference type="NCBI Taxonomy" id="456999"/>
    <lineage>
        <taxon>Eukaryota</taxon>
        <taxon>Fungi</taxon>
        <taxon>Dikarya</taxon>
        <taxon>Basidiomycota</taxon>
        <taxon>Agaricomycotina</taxon>
        <taxon>Agaricomycetes</taxon>
        <taxon>Cantharellales</taxon>
        <taxon>Ceratobasidiaceae</taxon>
        <taxon>Rhizoctonia</taxon>
    </lineage>
</organism>
<dbReference type="Proteomes" id="UP000663827">
    <property type="component" value="Unassembled WGS sequence"/>
</dbReference>
<comment type="caution">
    <text evidence="1">The sequence shown here is derived from an EMBL/GenBank/DDBJ whole genome shotgun (WGS) entry which is preliminary data.</text>
</comment>
<name>A0A8H3E6Z9_9AGAM</name>
<proteinExistence type="predicted"/>
<sequence length="77" mass="8714">MFTHPLFTSHPPVLRLRLVNTWESAGTPRVMDTISLASGLDRRIPKPLRSCRYSPILTGTFVDLQPLAAKPFMKLDH</sequence>
<protein>
    <submittedName>
        <fullName evidence="1">Uncharacterized protein</fullName>
    </submittedName>
</protein>
<accession>A0A8H3E6Z9</accession>
<gene>
    <name evidence="1" type="ORF">RDB_LOCUS160214</name>
</gene>
<evidence type="ECO:0000313" key="2">
    <source>
        <dbReference type="Proteomes" id="UP000663827"/>
    </source>
</evidence>
<evidence type="ECO:0000313" key="1">
    <source>
        <dbReference type="EMBL" id="CAE7216284.1"/>
    </source>
</evidence>
<reference evidence="1" key="1">
    <citation type="submission" date="2021-01" db="EMBL/GenBank/DDBJ databases">
        <authorList>
            <person name="Kaushik A."/>
        </authorList>
    </citation>
    <scope>NUCLEOTIDE SEQUENCE</scope>
    <source>
        <strain evidence="1">AG5</strain>
    </source>
</reference>